<accession>A0ABW1AKI4</accession>
<sequence>MRQECIQAVQQAAQRTLTAREIQNIEDRIYRNMRSLARDDPASWRQLTDAERLRRAGQLAADELQQEAALKKRRVALTIAARQRLICSAS</sequence>
<dbReference type="Proteomes" id="UP001596074">
    <property type="component" value="Unassembled WGS sequence"/>
</dbReference>
<dbReference type="EMBL" id="JBHSON010000281">
    <property type="protein sequence ID" value="MFC5755035.1"/>
    <property type="molecule type" value="Genomic_DNA"/>
</dbReference>
<comment type="caution">
    <text evidence="1">The sequence shown here is derived from an EMBL/GenBank/DDBJ whole genome shotgun (WGS) entry which is preliminary data.</text>
</comment>
<name>A0ABW1AKI4_9ACTN</name>
<keyword evidence="2" id="KW-1185">Reference proteome</keyword>
<feature type="non-terminal residue" evidence="1">
    <location>
        <position position="90"/>
    </location>
</feature>
<protein>
    <submittedName>
        <fullName evidence="1">Uncharacterized protein</fullName>
    </submittedName>
</protein>
<evidence type="ECO:0000313" key="1">
    <source>
        <dbReference type="EMBL" id="MFC5755035.1"/>
    </source>
</evidence>
<evidence type="ECO:0000313" key="2">
    <source>
        <dbReference type="Proteomes" id="UP001596074"/>
    </source>
</evidence>
<dbReference type="RefSeq" id="WP_378293696.1">
    <property type="nucleotide sequence ID" value="NZ_JBHSON010000281.1"/>
</dbReference>
<proteinExistence type="predicted"/>
<organism evidence="1 2">
    <name type="scientific">Actinomadura rugatobispora</name>
    <dbReference type="NCBI Taxonomy" id="1994"/>
    <lineage>
        <taxon>Bacteria</taxon>
        <taxon>Bacillati</taxon>
        <taxon>Actinomycetota</taxon>
        <taxon>Actinomycetes</taxon>
        <taxon>Streptosporangiales</taxon>
        <taxon>Thermomonosporaceae</taxon>
        <taxon>Actinomadura</taxon>
    </lineage>
</organism>
<gene>
    <name evidence="1" type="ORF">ACFPZN_56335</name>
</gene>
<reference evidence="2" key="1">
    <citation type="journal article" date="2019" name="Int. J. Syst. Evol. Microbiol.">
        <title>The Global Catalogue of Microorganisms (GCM) 10K type strain sequencing project: providing services to taxonomists for standard genome sequencing and annotation.</title>
        <authorList>
            <consortium name="The Broad Institute Genomics Platform"/>
            <consortium name="The Broad Institute Genome Sequencing Center for Infectious Disease"/>
            <person name="Wu L."/>
            <person name="Ma J."/>
        </authorList>
    </citation>
    <scope>NUCLEOTIDE SEQUENCE [LARGE SCALE GENOMIC DNA]</scope>
    <source>
        <strain evidence="2">KCTC 42087</strain>
    </source>
</reference>